<evidence type="ECO:0000313" key="8">
    <source>
        <dbReference type="Proteomes" id="UP000229055"/>
    </source>
</evidence>
<keyword evidence="3" id="KW-1003">Cell membrane</keyword>
<evidence type="ECO:0000256" key="2">
    <source>
        <dbReference type="ARBA" id="ARBA00006448"/>
    </source>
</evidence>
<protein>
    <submittedName>
        <fullName evidence="7">Uncharacterized protein</fullName>
    </submittedName>
</protein>
<dbReference type="InterPro" id="IPR023090">
    <property type="entry name" value="UPF0702_alpha/beta_dom_sf"/>
</dbReference>
<sequence>MEYYLLIIIKFAIGFGIVMTHMNLAGKTQLSQMTPIDFIGNFAFGGIIGGVIYNEKIPMYQYIIVLLLGVLLVSFLNFISKKFHLFRAFAIGEPIPIIKNGRFLIENIREKKNKIDILRVASQLHSKGISSFKELKYAQIEPDGQITAISKKNDLPSIIIIWDGKIRIDKLEETEKNDSWLSEKLKFCDISDIKDVFIAEFWKDEVTFIMNNGEIKKSLKESF</sequence>
<dbReference type="Pfam" id="PF20730">
    <property type="entry name" value="YetF_N"/>
    <property type="match status" value="1"/>
</dbReference>
<evidence type="ECO:0000256" key="1">
    <source>
        <dbReference type="ARBA" id="ARBA00004651"/>
    </source>
</evidence>
<dbReference type="PANTHER" id="PTHR34582">
    <property type="entry name" value="UPF0702 TRANSMEMBRANE PROTEIN YCAP"/>
    <property type="match status" value="1"/>
</dbReference>
<reference evidence="8" key="2">
    <citation type="submission" date="2017-11" db="EMBL/GenBank/DDBJ databases">
        <title>PacBio sequencing of new strain of the secondary endosymbiont Candidatus Hamiltonella defensa.</title>
        <authorList>
            <person name="Strand M.R."/>
            <person name="Oliver K."/>
        </authorList>
    </citation>
    <scope>NUCLEOTIDE SEQUENCE [LARGE SCALE GENOMIC DNA]</scope>
    <source>
        <strain evidence="8">ZA17</strain>
    </source>
</reference>
<gene>
    <name evidence="7" type="ORF">BJP43_06990</name>
</gene>
<reference evidence="8" key="1">
    <citation type="submission" date="2016-10" db="EMBL/GenBank/DDBJ databases">
        <authorList>
            <person name="Chevignon G."/>
        </authorList>
    </citation>
    <scope>NUCLEOTIDE SEQUENCE [LARGE SCALE GENOMIC DNA]</scope>
    <source>
        <strain evidence="8">ZA17</strain>
    </source>
</reference>
<dbReference type="Pfam" id="PF04239">
    <property type="entry name" value="DUF421"/>
    <property type="match status" value="1"/>
</dbReference>
<proteinExistence type="inferred from homology"/>
<dbReference type="EMBL" id="CP017613">
    <property type="protein sequence ID" value="ATW34044.1"/>
    <property type="molecule type" value="Genomic_DNA"/>
</dbReference>
<dbReference type="InterPro" id="IPR007353">
    <property type="entry name" value="DUF421"/>
</dbReference>
<organism evidence="7 8">
    <name type="scientific">Candidatus Williamhamiltonella defendens</name>
    <dbReference type="NCBI Taxonomy" id="138072"/>
    <lineage>
        <taxon>Bacteria</taxon>
        <taxon>Pseudomonadati</taxon>
        <taxon>Pseudomonadota</taxon>
        <taxon>Gammaproteobacteria</taxon>
        <taxon>Enterobacterales</taxon>
        <taxon>Enterobacteriaceae</taxon>
        <taxon>aphid secondary symbionts</taxon>
        <taxon>Candidatus Williamhamiltonella</taxon>
    </lineage>
</organism>
<name>A0A2D3TED1_9ENTR</name>
<evidence type="ECO:0000256" key="5">
    <source>
        <dbReference type="ARBA" id="ARBA00022989"/>
    </source>
</evidence>
<keyword evidence="4" id="KW-0812">Transmembrane</keyword>
<comment type="similarity">
    <text evidence="2">Belongs to the UPF0702 family.</text>
</comment>
<dbReference type="GO" id="GO:0005886">
    <property type="term" value="C:plasma membrane"/>
    <property type="evidence" value="ECO:0007669"/>
    <property type="project" value="UniProtKB-SubCell"/>
</dbReference>
<dbReference type="Gene3D" id="3.30.240.20">
    <property type="entry name" value="bsu07140 like domains"/>
    <property type="match status" value="2"/>
</dbReference>
<dbReference type="InterPro" id="IPR048454">
    <property type="entry name" value="YetF_N"/>
</dbReference>
<comment type="subcellular location">
    <subcellularLocation>
        <location evidence="1">Cell membrane</location>
        <topology evidence="1">Multi-pass membrane protein</topology>
    </subcellularLocation>
</comment>
<keyword evidence="6" id="KW-0472">Membrane</keyword>
<evidence type="ECO:0000256" key="3">
    <source>
        <dbReference type="ARBA" id="ARBA00022475"/>
    </source>
</evidence>
<dbReference type="PANTHER" id="PTHR34582:SF5">
    <property type="entry name" value="UPF0702 TRANSMEMBRANE PROTEIN YETF"/>
    <property type="match status" value="1"/>
</dbReference>
<evidence type="ECO:0000256" key="4">
    <source>
        <dbReference type="ARBA" id="ARBA00022692"/>
    </source>
</evidence>
<keyword evidence="5" id="KW-1133">Transmembrane helix</keyword>
<evidence type="ECO:0000313" key="7">
    <source>
        <dbReference type="EMBL" id="ATW34044.1"/>
    </source>
</evidence>
<dbReference type="AlphaFoldDB" id="A0A2D3TED1"/>
<dbReference type="Proteomes" id="UP000229055">
    <property type="component" value="Chromosome"/>
</dbReference>
<dbReference type="RefSeq" id="WP_100096685.1">
    <property type="nucleotide sequence ID" value="NZ_CADIJH010000004.1"/>
</dbReference>
<accession>A0A2D3TED1</accession>
<evidence type="ECO:0000256" key="6">
    <source>
        <dbReference type="ARBA" id="ARBA00023136"/>
    </source>
</evidence>